<sequence>MDRIILRLKATISFLQPFLPLIDSHMVTFLTSDIWEKYVPLQIKHEFNENIENNNIIDIFSKHFYSEYNSNISELNKFIRNAKQMYIAEEEALNILQLKQTLQLERNDLNYEPLEEFMTKKKSHEVEILVGILAALSDLTGTTHVVEIGDGKGYASSLLALRHHVRVLGLECSQSNIVGAEKRKKKLYKYLKTSKDADKECHYRQALAKVNKDTNIIEYLQQIFSEDFPPFVYGISGLHTCGDLSPISLNLFLSESITPAARFLVNIGCCYHLLNTSEEEHTADSPSGFPLSSFVKQTGFNLSRNARMMSLQAPFKLLHYKQSPAPSLMYRAVLERLLDDTFGAGYPKVRDVGRIGTKCKDFTQYVRKASSILGCDITFSDEELQQYYSKFEYSEKKLHFYFMLRVILAPVVEGIILLDRLLFLKEKGIEQSFLVKLFDPVISPRCYGIVAIRD</sequence>
<dbReference type="InterPro" id="IPR025714">
    <property type="entry name" value="Methyltranfer_dom"/>
</dbReference>
<dbReference type="InterPro" id="IPR052220">
    <property type="entry name" value="METTL25"/>
</dbReference>
<dbReference type="SUPFAM" id="SSF53335">
    <property type="entry name" value="S-adenosyl-L-methionine-dependent methyltransferases"/>
    <property type="match status" value="1"/>
</dbReference>
<reference evidence="2 3" key="1">
    <citation type="submission" date="2022-12" db="EMBL/GenBank/DDBJ databases">
        <title>Chromosome-level genome assembly of true bugs.</title>
        <authorList>
            <person name="Ma L."/>
            <person name="Li H."/>
        </authorList>
    </citation>
    <scope>NUCLEOTIDE SEQUENCE [LARGE SCALE GENOMIC DNA]</scope>
    <source>
        <strain evidence="2">Lab_2022b</strain>
    </source>
</reference>
<evidence type="ECO:0000313" key="2">
    <source>
        <dbReference type="EMBL" id="KAK9508363.1"/>
    </source>
</evidence>
<evidence type="ECO:0000259" key="1">
    <source>
        <dbReference type="Pfam" id="PF13679"/>
    </source>
</evidence>
<accession>A0AAW1DBN0</accession>
<dbReference type="AlphaFoldDB" id="A0AAW1DBN0"/>
<proteinExistence type="predicted"/>
<dbReference type="EMBL" id="JAPXFL010000003">
    <property type="protein sequence ID" value="KAK9508363.1"/>
    <property type="molecule type" value="Genomic_DNA"/>
</dbReference>
<dbReference type="InterPro" id="IPR029063">
    <property type="entry name" value="SAM-dependent_MTases_sf"/>
</dbReference>
<dbReference type="Pfam" id="PF13679">
    <property type="entry name" value="Methyltransf_32"/>
    <property type="match status" value="1"/>
</dbReference>
<organism evidence="2 3">
    <name type="scientific">Rhynocoris fuscipes</name>
    <dbReference type="NCBI Taxonomy" id="488301"/>
    <lineage>
        <taxon>Eukaryota</taxon>
        <taxon>Metazoa</taxon>
        <taxon>Ecdysozoa</taxon>
        <taxon>Arthropoda</taxon>
        <taxon>Hexapoda</taxon>
        <taxon>Insecta</taxon>
        <taxon>Pterygota</taxon>
        <taxon>Neoptera</taxon>
        <taxon>Paraneoptera</taxon>
        <taxon>Hemiptera</taxon>
        <taxon>Heteroptera</taxon>
        <taxon>Panheteroptera</taxon>
        <taxon>Cimicomorpha</taxon>
        <taxon>Reduviidae</taxon>
        <taxon>Harpactorinae</taxon>
        <taxon>Harpactorini</taxon>
        <taxon>Rhynocoris</taxon>
    </lineage>
</organism>
<feature type="domain" description="Methyltransferase" evidence="1">
    <location>
        <begin position="121"/>
        <end position="276"/>
    </location>
</feature>
<protein>
    <recommendedName>
        <fullName evidence="1">Methyltransferase domain-containing protein</fullName>
    </recommendedName>
</protein>
<keyword evidence="3" id="KW-1185">Reference proteome</keyword>
<dbReference type="PANTHER" id="PTHR12496">
    <property type="entry name" value="CGI-41 METHYLTRANSFERASE"/>
    <property type="match status" value="1"/>
</dbReference>
<name>A0AAW1DBN0_9HEMI</name>
<comment type="caution">
    <text evidence="2">The sequence shown here is derived from an EMBL/GenBank/DDBJ whole genome shotgun (WGS) entry which is preliminary data.</text>
</comment>
<dbReference type="Proteomes" id="UP001461498">
    <property type="component" value="Unassembled WGS sequence"/>
</dbReference>
<dbReference type="PANTHER" id="PTHR12496:SF9">
    <property type="entry name" value="METHYLTRANSFERASE-LIKE PROTEIN 25-RELATED"/>
    <property type="match status" value="1"/>
</dbReference>
<gene>
    <name evidence="2" type="ORF">O3M35_005945</name>
</gene>
<evidence type="ECO:0000313" key="3">
    <source>
        <dbReference type="Proteomes" id="UP001461498"/>
    </source>
</evidence>